<evidence type="ECO:0000256" key="3">
    <source>
        <dbReference type="ARBA" id="ARBA00022741"/>
    </source>
</evidence>
<evidence type="ECO:0000313" key="7">
    <source>
        <dbReference type="Proteomes" id="UP001583193"/>
    </source>
</evidence>
<dbReference type="InterPro" id="IPR017871">
    <property type="entry name" value="ABC_transporter-like_CS"/>
</dbReference>
<comment type="caution">
    <text evidence="6">The sequence shown here is derived from an EMBL/GenBank/DDBJ whole genome shotgun (WGS) entry which is preliminary data.</text>
</comment>
<accession>A0ABR3XH97</accession>
<keyword evidence="2" id="KW-0677">Repeat</keyword>
<dbReference type="InterPro" id="IPR003439">
    <property type="entry name" value="ABC_transporter-like_ATP-bd"/>
</dbReference>
<evidence type="ECO:0000259" key="5">
    <source>
        <dbReference type="PROSITE" id="PS50893"/>
    </source>
</evidence>
<evidence type="ECO:0000256" key="4">
    <source>
        <dbReference type="ARBA" id="ARBA00022840"/>
    </source>
</evidence>
<dbReference type="Pfam" id="PF00005">
    <property type="entry name" value="ABC_tran"/>
    <property type="match status" value="2"/>
</dbReference>
<organism evidence="6 7">
    <name type="scientific">Paecilomyces lecythidis</name>
    <dbReference type="NCBI Taxonomy" id="3004212"/>
    <lineage>
        <taxon>Eukaryota</taxon>
        <taxon>Fungi</taxon>
        <taxon>Dikarya</taxon>
        <taxon>Ascomycota</taxon>
        <taxon>Pezizomycotina</taxon>
        <taxon>Eurotiomycetes</taxon>
        <taxon>Eurotiomycetidae</taxon>
        <taxon>Eurotiales</taxon>
        <taxon>Thermoascaceae</taxon>
        <taxon>Paecilomyces</taxon>
    </lineage>
</organism>
<keyword evidence="7" id="KW-1185">Reference proteome</keyword>
<keyword evidence="4" id="KW-0067">ATP-binding</keyword>
<dbReference type="PROSITE" id="PS00211">
    <property type="entry name" value="ABC_TRANSPORTER_1"/>
    <property type="match status" value="1"/>
</dbReference>
<feature type="domain" description="ABC transporter" evidence="5">
    <location>
        <begin position="388"/>
        <end position="640"/>
    </location>
</feature>
<gene>
    <name evidence="6" type="ORF">Plec18167_005766</name>
</gene>
<dbReference type="InterPro" id="IPR003593">
    <property type="entry name" value="AAA+_ATPase"/>
</dbReference>
<reference evidence="6 7" key="1">
    <citation type="journal article" date="2024" name="IMA Fungus">
        <title>IMA Genome - F19 : A genome assembly and annotation guide to empower mycologists, including annotated draft genome sequences of Ceratocystis pirilliformis, Diaporthe australafricana, Fusarium ophioides, Paecilomyces lecythidis, and Sporothrix stenoceras.</title>
        <authorList>
            <person name="Aylward J."/>
            <person name="Wilson A.M."/>
            <person name="Visagie C.M."/>
            <person name="Spraker J."/>
            <person name="Barnes I."/>
            <person name="Buitendag C."/>
            <person name="Ceriani C."/>
            <person name="Del Mar Angel L."/>
            <person name="du Plessis D."/>
            <person name="Fuchs T."/>
            <person name="Gasser K."/>
            <person name="Kramer D."/>
            <person name="Li W."/>
            <person name="Munsamy K."/>
            <person name="Piso A."/>
            <person name="Price J.L."/>
            <person name="Sonnekus B."/>
            <person name="Thomas C."/>
            <person name="van der Nest A."/>
            <person name="van Dijk A."/>
            <person name="van Heerden A."/>
            <person name="van Vuuren N."/>
            <person name="Yilmaz N."/>
            <person name="Duong T.A."/>
            <person name="van der Merwe N.A."/>
            <person name="Wingfield M.J."/>
            <person name="Wingfield B.D."/>
        </authorList>
    </citation>
    <scope>NUCLEOTIDE SEQUENCE [LARGE SCALE GENOMIC DNA]</scope>
    <source>
        <strain evidence="6 7">CMW 18167</strain>
    </source>
</reference>
<evidence type="ECO:0000256" key="1">
    <source>
        <dbReference type="ARBA" id="ARBA00004141"/>
    </source>
</evidence>
<dbReference type="CDD" id="cd03221">
    <property type="entry name" value="ABCF_EF-3"/>
    <property type="match status" value="1"/>
</dbReference>
<name>A0ABR3XH97_9EURO</name>
<protein>
    <recommendedName>
        <fullName evidence="5">ABC transporter domain-containing protein</fullName>
    </recommendedName>
</protein>
<dbReference type="SMART" id="SM00382">
    <property type="entry name" value="AAA"/>
    <property type="match status" value="1"/>
</dbReference>
<proteinExistence type="predicted"/>
<dbReference type="PANTHER" id="PTHR19211:SF135">
    <property type="entry name" value="ATPASE, PUTATIVE (AFU_ORTHOLOGUE AFUA_1G16440)-RELATED"/>
    <property type="match status" value="1"/>
</dbReference>
<sequence length="643" mass="72093">MADKIIPGILYNTRIAILQQTNSLNEGKNHTEGDQDGTVLAFVLNSDQVRNRTVQKANLISSSFDSDNPLQPVFAIRKLRLQQAEEEFSLAKKNASFKSGARGLQARKDLKAAEEKYAALVDLSTQPPETIDPQTIQTETQDALDTLQDLQSRLEETNISDKERQARQILRGLGFKEDTLGKKVSTLSGGWRMRCRLASVLTQESDILILDEPTNFLDLLGVVWLEKFLRHLREAAKTTVLLVSHDRDFMNFVCEETVILRDQKLEYFRGNVAAYERDFEEKKLYWGRMKEAQERQIAHMETNIRENIKIGKKTNDDNKLRQAKSRQKRVDDRMGVQVNQTGGRFKRNRDLAGYHLKSRQDIEVPTDEKGAVLTLPDATDLRFPGPLLSLEGVTFKYPNSSGTVLNSVNLVIHMGDRIGIMGLNGSGKTTLLRILTGGLTPSAGKTSSHSRLKTGYYSQHSVEELQEFGRNEPGSTALSFMMAETQGTLNEGAVRGLLSSLGLYGHIASDVPVAKLSGGQLARLALARIVWNFPHLLILDEISTHLDYHTVTALASALSSFNGAILLASHDRFLLRSVIEGKWDNEAQVDETYEGLADEEEERTSRRRSMYVLKGGKLEEQKDGVEEFEQSLARRVDKMLSDL</sequence>
<keyword evidence="3" id="KW-0547">Nucleotide-binding</keyword>
<dbReference type="Pfam" id="PF12848">
    <property type="entry name" value="ABC_tran_Xtn"/>
    <property type="match status" value="1"/>
</dbReference>
<dbReference type="InterPro" id="IPR050611">
    <property type="entry name" value="ABCF"/>
</dbReference>
<dbReference type="SUPFAM" id="SSF52540">
    <property type="entry name" value="P-loop containing nucleoside triphosphate hydrolases"/>
    <property type="match status" value="2"/>
</dbReference>
<dbReference type="Gene3D" id="3.40.50.300">
    <property type="entry name" value="P-loop containing nucleotide triphosphate hydrolases"/>
    <property type="match status" value="2"/>
</dbReference>
<evidence type="ECO:0000313" key="6">
    <source>
        <dbReference type="EMBL" id="KAL1875096.1"/>
    </source>
</evidence>
<comment type="subcellular location">
    <subcellularLocation>
        <location evidence="1">Membrane</location>
        <topology evidence="1">Multi-pass membrane protein</topology>
    </subcellularLocation>
</comment>
<dbReference type="Proteomes" id="UP001583193">
    <property type="component" value="Unassembled WGS sequence"/>
</dbReference>
<feature type="domain" description="ABC transporter" evidence="5">
    <location>
        <begin position="49"/>
        <end position="287"/>
    </location>
</feature>
<dbReference type="PANTHER" id="PTHR19211">
    <property type="entry name" value="ATP-BINDING TRANSPORT PROTEIN-RELATED"/>
    <property type="match status" value="1"/>
</dbReference>
<dbReference type="InterPro" id="IPR027417">
    <property type="entry name" value="P-loop_NTPase"/>
</dbReference>
<dbReference type="PROSITE" id="PS50893">
    <property type="entry name" value="ABC_TRANSPORTER_2"/>
    <property type="match status" value="2"/>
</dbReference>
<dbReference type="EMBL" id="JAVDPF010000018">
    <property type="protein sequence ID" value="KAL1875096.1"/>
    <property type="molecule type" value="Genomic_DNA"/>
</dbReference>
<evidence type="ECO:0000256" key="2">
    <source>
        <dbReference type="ARBA" id="ARBA00022737"/>
    </source>
</evidence>
<dbReference type="InterPro" id="IPR032781">
    <property type="entry name" value="ABC_tran_Xtn"/>
</dbReference>